<evidence type="ECO:0000313" key="3">
    <source>
        <dbReference type="Proteomes" id="UP000199494"/>
    </source>
</evidence>
<dbReference type="OrthoDB" id="3291337at2"/>
<dbReference type="Pfam" id="PF08021">
    <property type="entry name" value="FAD_binding_9"/>
    <property type="match status" value="1"/>
</dbReference>
<dbReference type="Pfam" id="PF04954">
    <property type="entry name" value="SIP"/>
    <property type="match status" value="1"/>
</dbReference>
<dbReference type="InterPro" id="IPR007037">
    <property type="entry name" value="SIP_rossman_dom"/>
</dbReference>
<dbReference type="RefSeq" id="WP_091810332.1">
    <property type="nucleotide sequence ID" value="NZ_CP016353.1"/>
</dbReference>
<sequence length="286" mass="31422">MTTQAAPPQLTYRSLRVTAARRLSPHLTRITFTGDDLAGFASAAPDQYVKVFFPLPGEHRPQLPPPIVDDVGSWYRTYLAMPDDIRPPMRTYTIRAHRPEVPEIDIDFVLHADSGPASAWAERAEPGAEVALLGPHGLYSVPEGTGWQLLVGDESAIPAIGAILEALPENAKARVFVEIADPADRQHFATAADVETQWVPRGDGGYGDAILAAVREAELPNGQPYAWVSGEANMVKLTRRHLVRERGVDKRVITFTGYWRVGKSEEQTGRESIRKADAGEIPQDED</sequence>
<feature type="compositionally biased region" description="Basic and acidic residues" evidence="1">
    <location>
        <begin position="264"/>
        <end position="278"/>
    </location>
</feature>
<keyword evidence="3" id="KW-1185">Reference proteome</keyword>
<dbReference type="KEGG" id="pmad:BAY61_04375"/>
<dbReference type="InterPro" id="IPR017927">
    <property type="entry name" value="FAD-bd_FR_type"/>
</dbReference>
<organism evidence="2 3">
    <name type="scientific">Prauserella marina</name>
    <dbReference type="NCBI Taxonomy" id="530584"/>
    <lineage>
        <taxon>Bacteria</taxon>
        <taxon>Bacillati</taxon>
        <taxon>Actinomycetota</taxon>
        <taxon>Actinomycetes</taxon>
        <taxon>Pseudonocardiales</taxon>
        <taxon>Pseudonocardiaceae</taxon>
        <taxon>Prauserella</taxon>
    </lineage>
</organism>
<dbReference type="EMBL" id="FMZE01000014">
    <property type="protein sequence ID" value="SDD89391.1"/>
    <property type="molecule type" value="Genomic_DNA"/>
</dbReference>
<dbReference type="CDD" id="cd06193">
    <property type="entry name" value="siderophore_interacting"/>
    <property type="match status" value="1"/>
</dbReference>
<dbReference type="STRING" id="530584.SAMN05421630_11425"/>
<name>A0A222VKC0_9PSEU</name>
<gene>
    <name evidence="2" type="ORF">SAMN05421630_11425</name>
</gene>
<evidence type="ECO:0000256" key="1">
    <source>
        <dbReference type="SAM" id="MobiDB-lite"/>
    </source>
</evidence>
<feature type="region of interest" description="Disordered" evidence="1">
    <location>
        <begin position="264"/>
        <end position="286"/>
    </location>
</feature>
<evidence type="ECO:0000313" key="2">
    <source>
        <dbReference type="EMBL" id="SDD89391.1"/>
    </source>
</evidence>
<dbReference type="SUPFAM" id="SSF63380">
    <property type="entry name" value="Riboflavin synthase domain-like"/>
    <property type="match status" value="1"/>
</dbReference>
<dbReference type="Gene3D" id="2.40.30.10">
    <property type="entry name" value="Translation factors"/>
    <property type="match status" value="1"/>
</dbReference>
<dbReference type="InterPro" id="IPR017938">
    <property type="entry name" value="Riboflavin_synthase-like_b-brl"/>
</dbReference>
<accession>A0A222VKC0</accession>
<dbReference type="PANTHER" id="PTHR30157:SF0">
    <property type="entry name" value="NADPH-DEPENDENT FERRIC-CHELATE REDUCTASE"/>
    <property type="match status" value="1"/>
</dbReference>
<proteinExistence type="predicted"/>
<dbReference type="InterPro" id="IPR039374">
    <property type="entry name" value="SIP_fam"/>
</dbReference>
<protein>
    <submittedName>
        <fullName evidence="2">NADPH-dependent ferric siderophore reductase, contains FAD-binding and SIP domains</fullName>
    </submittedName>
</protein>
<dbReference type="Gene3D" id="3.40.50.80">
    <property type="entry name" value="Nucleotide-binding domain of ferredoxin-NADP reductase (FNR) module"/>
    <property type="match status" value="1"/>
</dbReference>
<dbReference type="InterPro" id="IPR039261">
    <property type="entry name" value="FNR_nucleotide-bd"/>
</dbReference>
<dbReference type="PANTHER" id="PTHR30157">
    <property type="entry name" value="FERRIC REDUCTASE, NADPH-DEPENDENT"/>
    <property type="match status" value="1"/>
</dbReference>
<dbReference type="AlphaFoldDB" id="A0A222VKC0"/>
<dbReference type="Proteomes" id="UP000199494">
    <property type="component" value="Unassembled WGS sequence"/>
</dbReference>
<dbReference type="InterPro" id="IPR013113">
    <property type="entry name" value="SIP_FAD-bd"/>
</dbReference>
<dbReference type="PROSITE" id="PS51384">
    <property type="entry name" value="FAD_FR"/>
    <property type="match status" value="1"/>
</dbReference>
<dbReference type="GO" id="GO:0016491">
    <property type="term" value="F:oxidoreductase activity"/>
    <property type="evidence" value="ECO:0007669"/>
    <property type="project" value="InterPro"/>
</dbReference>
<reference evidence="2 3" key="1">
    <citation type="submission" date="2016-10" db="EMBL/GenBank/DDBJ databases">
        <authorList>
            <person name="de Groot N.N."/>
        </authorList>
    </citation>
    <scope>NUCLEOTIDE SEQUENCE [LARGE SCALE GENOMIC DNA]</scope>
    <source>
        <strain evidence="2 3">CGMCC 4.5506</strain>
    </source>
</reference>